<reference evidence="2 3" key="1">
    <citation type="journal article" date="2020" name="BMC Genomics">
        <title>Intraspecific diversification of the crop wild relative Brassica cretica Lam. using demographic model selection.</title>
        <authorList>
            <person name="Kioukis A."/>
            <person name="Michalopoulou V.A."/>
            <person name="Briers L."/>
            <person name="Pirintsos S."/>
            <person name="Studholme D.J."/>
            <person name="Pavlidis P."/>
            <person name="Sarris P.F."/>
        </authorList>
    </citation>
    <scope>NUCLEOTIDE SEQUENCE [LARGE SCALE GENOMIC DNA]</scope>
    <source>
        <strain evidence="3">cv. PFS-1207/04</strain>
    </source>
</reference>
<feature type="compositionally biased region" description="Basic and acidic residues" evidence="1">
    <location>
        <begin position="414"/>
        <end position="426"/>
    </location>
</feature>
<evidence type="ECO:0000256" key="1">
    <source>
        <dbReference type="SAM" id="MobiDB-lite"/>
    </source>
</evidence>
<proteinExistence type="predicted"/>
<protein>
    <submittedName>
        <fullName evidence="2">Uncharacterized protein</fullName>
    </submittedName>
</protein>
<dbReference type="EMBL" id="QGKV02000297">
    <property type="protein sequence ID" value="KAF3609797.1"/>
    <property type="molecule type" value="Genomic_DNA"/>
</dbReference>
<accession>A0ABQ7F2M8</accession>
<comment type="caution">
    <text evidence="2">The sequence shown here is derived from an EMBL/GenBank/DDBJ whole genome shotgun (WGS) entry which is preliminary data.</text>
</comment>
<feature type="region of interest" description="Disordered" evidence="1">
    <location>
        <begin position="406"/>
        <end position="426"/>
    </location>
</feature>
<keyword evidence="3" id="KW-1185">Reference proteome</keyword>
<feature type="region of interest" description="Disordered" evidence="1">
    <location>
        <begin position="373"/>
        <end position="393"/>
    </location>
</feature>
<evidence type="ECO:0000313" key="2">
    <source>
        <dbReference type="EMBL" id="KAF3609797.1"/>
    </source>
</evidence>
<organism evidence="2 3">
    <name type="scientific">Brassica cretica</name>
    <name type="common">Mustard</name>
    <dbReference type="NCBI Taxonomy" id="69181"/>
    <lineage>
        <taxon>Eukaryota</taxon>
        <taxon>Viridiplantae</taxon>
        <taxon>Streptophyta</taxon>
        <taxon>Embryophyta</taxon>
        <taxon>Tracheophyta</taxon>
        <taxon>Spermatophyta</taxon>
        <taxon>Magnoliopsida</taxon>
        <taxon>eudicotyledons</taxon>
        <taxon>Gunneridae</taxon>
        <taxon>Pentapetalae</taxon>
        <taxon>rosids</taxon>
        <taxon>malvids</taxon>
        <taxon>Brassicales</taxon>
        <taxon>Brassicaceae</taxon>
        <taxon>Brassiceae</taxon>
        <taxon>Brassica</taxon>
    </lineage>
</organism>
<gene>
    <name evidence="2" type="ORF">DY000_02048114</name>
</gene>
<feature type="region of interest" description="Disordered" evidence="1">
    <location>
        <begin position="271"/>
        <end position="291"/>
    </location>
</feature>
<dbReference type="Proteomes" id="UP000266723">
    <property type="component" value="Unassembled WGS sequence"/>
</dbReference>
<feature type="region of interest" description="Disordered" evidence="1">
    <location>
        <begin position="220"/>
        <end position="239"/>
    </location>
</feature>
<evidence type="ECO:0000313" key="3">
    <source>
        <dbReference type="Proteomes" id="UP000266723"/>
    </source>
</evidence>
<name>A0ABQ7F2M8_BRACR</name>
<sequence length="458" mass="50443">MGSINGEGRLGIFGGDKEIRGMMVDRRIWILSRSGVEIGLSANQLSDLGGNQEAFKDQRVYYGKGKGKMYEEPESKWVKVSTGRKKRTKYREREEPKEEGEIGVTERAPRNLHKVEKPQLALPESNGVKLAMSGARATAMDLEGDIGDSTEIESSVNGLEQAMDLVGNGIAVGDNVTLKPDESVVIEERKEELAEGVDDFQSLTDEETVKTDEDMRGVAEGEEELGGNGNQDVQAGGEEKKKGVRKILFKKPPGIAVGTSKMRLVQAVLSPRKNGASKSSKRQGGGGEGSKQAEDKVYAALGYYFQWNKPKIGYAFCFYIGIWDIGIGELLVMQWFTLRNKEKRCRLGLHRISQRFFRHNGVCGYQTTSKEPDAECTRAGGSTGTQQEKGRNGPLELCRTISGNVNGKKGNAPETHETRNGTHRDVGKLDMSVLNPAPRNPGWMGKGRVFQKLFSGWY</sequence>